<dbReference type="PANTHER" id="PTHR45339:SF1">
    <property type="entry name" value="HYBRID SIGNAL TRANSDUCTION HISTIDINE KINASE J"/>
    <property type="match status" value="1"/>
</dbReference>
<keyword evidence="18" id="KW-1185">Reference proteome</keyword>
<evidence type="ECO:0000256" key="4">
    <source>
        <dbReference type="ARBA" id="ARBA00022553"/>
    </source>
</evidence>
<evidence type="ECO:0000256" key="8">
    <source>
        <dbReference type="ARBA" id="ARBA00022777"/>
    </source>
</evidence>
<dbReference type="InterPro" id="IPR001789">
    <property type="entry name" value="Sig_transdc_resp-reg_receiver"/>
</dbReference>
<dbReference type="Gene3D" id="3.40.50.2300">
    <property type="match status" value="2"/>
</dbReference>
<evidence type="ECO:0000256" key="1">
    <source>
        <dbReference type="ARBA" id="ARBA00000085"/>
    </source>
</evidence>
<feature type="domain" description="Histidine kinase" evidence="15">
    <location>
        <begin position="167"/>
        <end position="383"/>
    </location>
</feature>
<dbReference type="InterPro" id="IPR011006">
    <property type="entry name" value="CheY-like_superfamily"/>
</dbReference>
<sequence>MEASVPPRLLVVDDIEENREVLRRRFQRLGYEVVEADSGAAALAVIETTDIDLVLLDIVMPGMDGLEVLRRLRLTHSAQALPVIMVTAKASSDDVAVALELGANDYLTKPVDTVVAKARVATQLERKRAEDDSRANRLELEQTVLRLQEALAAAESAARAKSEFLANMSHEVRTPLNGILGVISVLLPTCESPTQREMVGIIEDSASSLERLLSDILDMAKLEAGKLRLENAPVDLARLVRSASDLFAPSARAKNLAFAVEIDPQADRTVMSDAHRIRQILTNLLSNAVKFTPSGSVSCRLWKDAQAIVIEVSDTGIGFDPSLTPSLFERFNQADGSTTRRFGGSGLGLAISSDLARLLGARIDVQSSPGSGSTFRLVLPLHASEQAIAPSAPSVEVTAQAGSEVGRGRVLVVDDNEINRRVAEMILSTAGFDVTCADNGAQALATYQAEAFQAILMDVQMPVMDGLSAVREIRKREAALRLGRTPVIVISANAAHDDVARSIAAGADGHLPKPIVVADLLARLRDVLAAGEAQTFASHAERGASQG</sequence>
<dbReference type="RefSeq" id="WP_111457306.1">
    <property type="nucleotide sequence ID" value="NZ_QFYP01000001.1"/>
</dbReference>
<evidence type="ECO:0000313" key="17">
    <source>
        <dbReference type="EMBL" id="RAK60013.1"/>
    </source>
</evidence>
<feature type="coiled-coil region" evidence="14">
    <location>
        <begin position="121"/>
        <end position="157"/>
    </location>
</feature>
<evidence type="ECO:0000256" key="14">
    <source>
        <dbReference type="SAM" id="Coils"/>
    </source>
</evidence>
<comment type="subcellular location">
    <subcellularLocation>
        <location evidence="2">Membrane</location>
    </subcellularLocation>
</comment>
<name>A0A328AYK8_9CAUL</name>
<dbReference type="Gene3D" id="3.30.565.10">
    <property type="entry name" value="Histidine kinase-like ATPase, C-terminal domain"/>
    <property type="match status" value="1"/>
</dbReference>
<protein>
    <recommendedName>
        <fullName evidence="3">histidine kinase</fullName>
        <ecNumber evidence="3">2.7.13.3</ecNumber>
    </recommendedName>
</protein>
<accession>A0A328AYK8</accession>
<keyword evidence="8 17" id="KW-0418">Kinase</keyword>
<dbReference type="InterPro" id="IPR005467">
    <property type="entry name" value="His_kinase_dom"/>
</dbReference>
<dbReference type="InterPro" id="IPR004358">
    <property type="entry name" value="Sig_transdc_His_kin-like_C"/>
</dbReference>
<dbReference type="AlphaFoldDB" id="A0A328AYK8"/>
<dbReference type="Pfam" id="PF02518">
    <property type="entry name" value="HATPase_c"/>
    <property type="match status" value="1"/>
</dbReference>
<feature type="modified residue" description="4-aspartylphosphate" evidence="13">
    <location>
        <position position="57"/>
    </location>
</feature>
<proteinExistence type="predicted"/>
<feature type="modified residue" description="4-aspartylphosphate" evidence="13">
    <location>
        <position position="458"/>
    </location>
</feature>
<keyword evidence="11" id="KW-0902">Two-component regulatory system</keyword>
<evidence type="ECO:0000259" key="15">
    <source>
        <dbReference type="PROSITE" id="PS50109"/>
    </source>
</evidence>
<dbReference type="SUPFAM" id="SSF52172">
    <property type="entry name" value="CheY-like"/>
    <property type="match status" value="2"/>
</dbReference>
<keyword evidence="5" id="KW-0808">Transferase</keyword>
<dbReference type="SMART" id="SM00387">
    <property type="entry name" value="HATPase_c"/>
    <property type="match status" value="1"/>
</dbReference>
<feature type="domain" description="Response regulatory" evidence="16">
    <location>
        <begin position="409"/>
        <end position="528"/>
    </location>
</feature>
<keyword evidence="12" id="KW-0472">Membrane</keyword>
<comment type="caution">
    <text evidence="17">The sequence shown here is derived from an EMBL/GenBank/DDBJ whole genome shotgun (WGS) entry which is preliminary data.</text>
</comment>
<dbReference type="CDD" id="cd17574">
    <property type="entry name" value="REC_OmpR"/>
    <property type="match status" value="1"/>
</dbReference>
<dbReference type="FunFam" id="1.10.287.130:FF:000004">
    <property type="entry name" value="Ethylene receptor 1"/>
    <property type="match status" value="1"/>
</dbReference>
<dbReference type="OrthoDB" id="7333841at2"/>
<dbReference type="InterPro" id="IPR003594">
    <property type="entry name" value="HATPase_dom"/>
</dbReference>
<dbReference type="PROSITE" id="PS50110">
    <property type="entry name" value="RESPONSE_REGULATORY"/>
    <property type="match status" value="2"/>
</dbReference>
<dbReference type="CDD" id="cd00082">
    <property type="entry name" value="HisKA"/>
    <property type="match status" value="1"/>
</dbReference>
<organism evidence="17 18">
    <name type="scientific">Phenylobacterium hankyongense</name>
    <dbReference type="NCBI Taxonomy" id="1813876"/>
    <lineage>
        <taxon>Bacteria</taxon>
        <taxon>Pseudomonadati</taxon>
        <taxon>Pseudomonadota</taxon>
        <taxon>Alphaproteobacteria</taxon>
        <taxon>Caulobacterales</taxon>
        <taxon>Caulobacteraceae</taxon>
        <taxon>Phenylobacterium</taxon>
    </lineage>
</organism>
<evidence type="ECO:0000256" key="7">
    <source>
        <dbReference type="ARBA" id="ARBA00022741"/>
    </source>
</evidence>
<keyword evidence="6" id="KW-0812">Transmembrane</keyword>
<dbReference type="GO" id="GO:0005524">
    <property type="term" value="F:ATP binding"/>
    <property type="evidence" value="ECO:0007669"/>
    <property type="project" value="UniProtKB-KW"/>
</dbReference>
<dbReference type="EMBL" id="QFYP01000001">
    <property type="protein sequence ID" value="RAK60013.1"/>
    <property type="molecule type" value="Genomic_DNA"/>
</dbReference>
<dbReference type="PANTHER" id="PTHR45339">
    <property type="entry name" value="HYBRID SIGNAL TRANSDUCTION HISTIDINE KINASE J"/>
    <property type="match status" value="1"/>
</dbReference>
<evidence type="ECO:0000256" key="12">
    <source>
        <dbReference type="ARBA" id="ARBA00023136"/>
    </source>
</evidence>
<dbReference type="Gene3D" id="1.10.287.130">
    <property type="match status" value="1"/>
</dbReference>
<feature type="domain" description="Response regulatory" evidence="16">
    <location>
        <begin position="8"/>
        <end position="124"/>
    </location>
</feature>
<dbReference type="Pfam" id="PF00512">
    <property type="entry name" value="HisKA"/>
    <property type="match status" value="1"/>
</dbReference>
<evidence type="ECO:0000256" key="3">
    <source>
        <dbReference type="ARBA" id="ARBA00012438"/>
    </source>
</evidence>
<dbReference type="PRINTS" id="PR00344">
    <property type="entry name" value="BCTRLSENSOR"/>
</dbReference>
<evidence type="ECO:0000313" key="18">
    <source>
        <dbReference type="Proteomes" id="UP000249842"/>
    </source>
</evidence>
<dbReference type="FunFam" id="3.30.565.10:FF:000010">
    <property type="entry name" value="Sensor histidine kinase RcsC"/>
    <property type="match status" value="1"/>
</dbReference>
<gene>
    <name evidence="17" type="ORF">DJ021_09460</name>
</gene>
<dbReference type="CDD" id="cd16922">
    <property type="entry name" value="HATPase_EvgS-ArcB-TorS-like"/>
    <property type="match status" value="1"/>
</dbReference>
<dbReference type="Pfam" id="PF00072">
    <property type="entry name" value="Response_reg"/>
    <property type="match status" value="2"/>
</dbReference>
<evidence type="ECO:0000256" key="13">
    <source>
        <dbReference type="PROSITE-ProRule" id="PRU00169"/>
    </source>
</evidence>
<evidence type="ECO:0000256" key="5">
    <source>
        <dbReference type="ARBA" id="ARBA00022679"/>
    </source>
</evidence>
<dbReference type="SMART" id="SM00448">
    <property type="entry name" value="REC"/>
    <property type="match status" value="2"/>
</dbReference>
<dbReference type="CDD" id="cd17546">
    <property type="entry name" value="REC_hyHK_CKI1_RcsC-like"/>
    <property type="match status" value="1"/>
</dbReference>
<evidence type="ECO:0000256" key="2">
    <source>
        <dbReference type="ARBA" id="ARBA00004370"/>
    </source>
</evidence>
<dbReference type="InterPro" id="IPR036890">
    <property type="entry name" value="HATPase_C_sf"/>
</dbReference>
<dbReference type="SUPFAM" id="SSF55874">
    <property type="entry name" value="ATPase domain of HSP90 chaperone/DNA topoisomerase II/histidine kinase"/>
    <property type="match status" value="1"/>
</dbReference>
<evidence type="ECO:0000256" key="9">
    <source>
        <dbReference type="ARBA" id="ARBA00022840"/>
    </source>
</evidence>
<dbReference type="PROSITE" id="PS50109">
    <property type="entry name" value="HIS_KIN"/>
    <property type="match status" value="1"/>
</dbReference>
<dbReference type="Proteomes" id="UP000249842">
    <property type="component" value="Unassembled WGS sequence"/>
</dbReference>
<evidence type="ECO:0000256" key="6">
    <source>
        <dbReference type="ARBA" id="ARBA00022692"/>
    </source>
</evidence>
<dbReference type="GO" id="GO:0016020">
    <property type="term" value="C:membrane"/>
    <property type="evidence" value="ECO:0007669"/>
    <property type="project" value="UniProtKB-SubCell"/>
</dbReference>
<dbReference type="InterPro" id="IPR003661">
    <property type="entry name" value="HisK_dim/P_dom"/>
</dbReference>
<dbReference type="SUPFAM" id="SSF47384">
    <property type="entry name" value="Homodimeric domain of signal transducing histidine kinase"/>
    <property type="match status" value="1"/>
</dbReference>
<keyword evidence="7" id="KW-0547">Nucleotide-binding</keyword>
<dbReference type="GO" id="GO:0000155">
    <property type="term" value="F:phosphorelay sensor kinase activity"/>
    <property type="evidence" value="ECO:0007669"/>
    <property type="project" value="InterPro"/>
</dbReference>
<evidence type="ECO:0000259" key="16">
    <source>
        <dbReference type="PROSITE" id="PS50110"/>
    </source>
</evidence>
<comment type="catalytic activity">
    <reaction evidence="1">
        <text>ATP + protein L-histidine = ADP + protein N-phospho-L-histidine.</text>
        <dbReference type="EC" id="2.7.13.3"/>
    </reaction>
</comment>
<keyword evidence="10" id="KW-1133">Transmembrane helix</keyword>
<dbReference type="InterPro" id="IPR036097">
    <property type="entry name" value="HisK_dim/P_sf"/>
</dbReference>
<keyword evidence="9" id="KW-0067">ATP-binding</keyword>
<evidence type="ECO:0000256" key="10">
    <source>
        <dbReference type="ARBA" id="ARBA00022989"/>
    </source>
</evidence>
<reference evidence="18" key="1">
    <citation type="submission" date="2018-05" db="EMBL/GenBank/DDBJ databases">
        <authorList>
            <person name="Li X."/>
        </authorList>
    </citation>
    <scope>NUCLEOTIDE SEQUENCE [LARGE SCALE GENOMIC DNA]</scope>
    <source>
        <strain evidence="18">HKS-05</strain>
    </source>
</reference>
<dbReference type="EC" id="2.7.13.3" evidence="3"/>
<evidence type="ECO:0000256" key="11">
    <source>
        <dbReference type="ARBA" id="ARBA00023012"/>
    </source>
</evidence>
<dbReference type="SMART" id="SM00388">
    <property type="entry name" value="HisKA"/>
    <property type="match status" value="1"/>
</dbReference>
<keyword evidence="14" id="KW-0175">Coiled coil</keyword>
<keyword evidence="4 13" id="KW-0597">Phosphoprotein</keyword>